<keyword evidence="2" id="KW-1185">Reference proteome</keyword>
<organism evidence="1 2">
    <name type="scientific">Oceanimonas doudoroffii</name>
    <dbReference type="NCBI Taxonomy" id="84158"/>
    <lineage>
        <taxon>Bacteria</taxon>
        <taxon>Pseudomonadati</taxon>
        <taxon>Pseudomonadota</taxon>
        <taxon>Gammaproteobacteria</taxon>
        <taxon>Aeromonadales</taxon>
        <taxon>Aeromonadaceae</taxon>
        <taxon>Oceanimonas</taxon>
    </lineage>
</organism>
<reference evidence="1 2" key="1">
    <citation type="submission" date="2017-08" db="EMBL/GenBank/DDBJ databases">
        <title>A Genome Sequence of Oceanimonas doudoroffii ATCC 27123T.</title>
        <authorList>
            <person name="Brennan M.A."/>
            <person name="Maclea K.S."/>
            <person name="Mcclelland W.D."/>
            <person name="Trachtenberg A.M."/>
        </authorList>
    </citation>
    <scope>NUCLEOTIDE SEQUENCE [LARGE SCALE GENOMIC DNA]</scope>
    <source>
        <strain evidence="1 2">ATCC 27123</strain>
    </source>
</reference>
<accession>A0A233RDI9</accession>
<protein>
    <submittedName>
        <fullName evidence="1">Uncharacterized protein</fullName>
    </submittedName>
</protein>
<evidence type="ECO:0000313" key="2">
    <source>
        <dbReference type="Proteomes" id="UP000242757"/>
    </source>
</evidence>
<dbReference type="Pfam" id="PF11739">
    <property type="entry name" value="YdbH-like"/>
    <property type="match status" value="2"/>
</dbReference>
<dbReference type="AlphaFoldDB" id="A0A233RDI9"/>
<name>A0A233RDI9_9GAMM</name>
<gene>
    <name evidence="1" type="ORF">B6S08_12970</name>
</gene>
<sequence>MVCGLMAALLLWPVSGGAQVLPSWLELSARLERAHVPACPRERAQGFELHWRDGGISGRLARLSLDLTCSRSGNQGTEGERDALSLLLTLPPVDFAIERLVLYLPQGELTGPARLRRDEAGMHIDWQTGGGELTLLLTPRDGGWRWRGTLPGSLLLPALTGLVAMEGEWKPGQDLQLNASTALPAPFAGQLRLRGRLAQGEQGWYWQPASRLSLSKLSWPQGRLRDLSLRPTRALPLTGVGHWTLSWRDGRWQQQGLPGGRLELSLTDHQQGELTLRLNPQVKVSGYWRRQGGLALQLPEQSLPLAAVTGWLQGWLNLPVATVSGGELTLSGRAGNLLDATRPVTLDLALSDGDLGLGEVRAQGVTGQLGLGWRRQGLVLSPGSGLTIGELNTGVPVTNIHAALDWRNNAFWLAGLTGRVLDGRLALSPMKLGAHSRGELHLQDISLAQLLSLAALPGLTGDGDLHGRLPFVFDGRFSVENGRLWGDDGWVSYQAADTLLGAAEDNLSLALTLGMLKDLRYHRLEAELAMTPKGDAVIVSRLRGQAPVGERLHPVNFNYRHEENLLQLLTSLRFAEQLSERLPAGLQGGSNE</sequence>
<evidence type="ECO:0000313" key="1">
    <source>
        <dbReference type="EMBL" id="OXY81469.1"/>
    </source>
</evidence>
<dbReference type="Proteomes" id="UP000242757">
    <property type="component" value="Unassembled WGS sequence"/>
</dbReference>
<comment type="caution">
    <text evidence="1">The sequence shown here is derived from an EMBL/GenBank/DDBJ whole genome shotgun (WGS) entry which is preliminary data.</text>
</comment>
<dbReference type="OrthoDB" id="5596796at2"/>
<dbReference type="EMBL" id="NBIM01000004">
    <property type="protein sequence ID" value="OXY81469.1"/>
    <property type="molecule type" value="Genomic_DNA"/>
</dbReference>
<dbReference type="InterPro" id="IPR021730">
    <property type="entry name" value="YdbH"/>
</dbReference>
<proteinExistence type="predicted"/>